<reference evidence="15" key="2">
    <citation type="journal article" date="2021" name="PeerJ">
        <title>Extensive microbial diversity within the chicken gut microbiome revealed by metagenomics and culture.</title>
        <authorList>
            <person name="Gilroy R."/>
            <person name="Ravi A."/>
            <person name="Getino M."/>
            <person name="Pursley I."/>
            <person name="Horton D.L."/>
            <person name="Alikhan N.F."/>
            <person name="Baker D."/>
            <person name="Gharbi K."/>
            <person name="Hall N."/>
            <person name="Watson M."/>
            <person name="Adriaenssens E.M."/>
            <person name="Foster-Nyarko E."/>
            <person name="Jarju S."/>
            <person name="Secka A."/>
            <person name="Antonio M."/>
            <person name="Oren A."/>
            <person name="Chaudhuri R.R."/>
            <person name="La Ragione R."/>
            <person name="Hildebrand F."/>
            <person name="Pallen M.J."/>
        </authorList>
    </citation>
    <scope>NUCLEOTIDE SEQUENCE</scope>
    <source>
        <strain evidence="15">ChiGjej2B2-16831</strain>
    </source>
</reference>
<dbReference type="EMBL" id="DVNZ01000225">
    <property type="protein sequence ID" value="HIU94898.1"/>
    <property type="molecule type" value="Genomic_DNA"/>
</dbReference>
<dbReference type="Gene3D" id="3.90.190.20">
    <property type="entry name" value="Mur ligase, C-terminal domain"/>
    <property type="match status" value="1"/>
</dbReference>
<evidence type="ECO:0000256" key="4">
    <source>
        <dbReference type="ARBA" id="ARBA00022741"/>
    </source>
</evidence>
<dbReference type="Pfam" id="PF01225">
    <property type="entry name" value="Mur_ligase"/>
    <property type="match status" value="1"/>
</dbReference>
<comment type="similarity">
    <text evidence="10">Belongs to the MurCDEF family. MurF subfamily.</text>
</comment>
<dbReference type="HAMAP" id="MF_02019">
    <property type="entry name" value="MurF"/>
    <property type="match status" value="1"/>
</dbReference>
<keyword evidence="6 10" id="KW-0133">Cell shape</keyword>
<keyword evidence="5 10" id="KW-0067">ATP-binding</keyword>
<keyword evidence="7 10" id="KW-0573">Peptidoglycan synthesis</keyword>
<keyword evidence="9 10" id="KW-0961">Cell wall biogenesis/degradation</keyword>
<evidence type="ECO:0000313" key="16">
    <source>
        <dbReference type="Proteomes" id="UP000824128"/>
    </source>
</evidence>
<feature type="domain" description="Mur ligase N-terminal catalytic" evidence="12">
    <location>
        <begin position="30"/>
        <end position="97"/>
    </location>
</feature>
<evidence type="ECO:0000259" key="12">
    <source>
        <dbReference type="Pfam" id="PF01225"/>
    </source>
</evidence>
<dbReference type="GO" id="GO:0071555">
    <property type="term" value="P:cell wall organization"/>
    <property type="evidence" value="ECO:0007669"/>
    <property type="project" value="UniProtKB-KW"/>
</dbReference>
<sequence>MNPFSLGEAAAACGGAYTGDAALLAAPVQDVCIDSRRATPGALYVPIIGQVHDGHAFIDGARRGGALCTLTDRPLPEGPYIRVPDTLEALQKLAAFYRCRFDIPVIGVTGSVGKTSTKEMLAAVLSSRFRTFKTPGNLNNQTGVPLTLFRLEPEHELAIIEMGTNHPGEIRRLSAMAQPTICLITNVGVAHIEFFGTRENIFRGKAEMLEHMRPGGAVIVNGDDDMLVRLPGAVRFGFQEHNDVRACDVEDLGLSGSAFTVCAGGERARMQVRAPGRHMIGNALAAVAAGLALGMPLEELREGVERFSPAAGRMQVRRGAHFTVLDDTYNANPTSVMAAIDVLERAPGRRVCVLGDMLELGAQTEEFHEVVGMYAALHGVDLIVCVGTNAEQTFLGAHALAPQRARYFETQETLLSILPLLLRDGDTILVKGSRGMHLEQTVEALLAL</sequence>
<evidence type="ECO:0000259" key="14">
    <source>
        <dbReference type="Pfam" id="PF08245"/>
    </source>
</evidence>
<name>A0A9D1ST79_9FIRM</name>
<evidence type="ECO:0000256" key="5">
    <source>
        <dbReference type="ARBA" id="ARBA00022840"/>
    </source>
</evidence>
<dbReference type="InterPro" id="IPR013221">
    <property type="entry name" value="Mur_ligase_cen"/>
</dbReference>
<feature type="domain" description="Mur ligase central" evidence="14">
    <location>
        <begin position="108"/>
        <end position="289"/>
    </location>
</feature>
<evidence type="ECO:0000313" key="15">
    <source>
        <dbReference type="EMBL" id="HIU94898.1"/>
    </source>
</evidence>
<feature type="binding site" evidence="10">
    <location>
        <begin position="110"/>
        <end position="116"/>
    </location>
    <ligand>
        <name>ATP</name>
        <dbReference type="ChEBI" id="CHEBI:30616"/>
    </ligand>
</feature>
<dbReference type="Gene3D" id="3.40.1390.10">
    <property type="entry name" value="MurE/MurF, N-terminal domain"/>
    <property type="match status" value="1"/>
</dbReference>
<dbReference type="GO" id="GO:0009252">
    <property type="term" value="P:peptidoglycan biosynthetic process"/>
    <property type="evidence" value="ECO:0007669"/>
    <property type="project" value="UniProtKB-UniRule"/>
</dbReference>
<dbReference type="Gene3D" id="3.40.1190.10">
    <property type="entry name" value="Mur-like, catalytic domain"/>
    <property type="match status" value="1"/>
</dbReference>
<keyword evidence="1 10" id="KW-0963">Cytoplasm</keyword>
<dbReference type="PANTHER" id="PTHR43024:SF1">
    <property type="entry name" value="UDP-N-ACETYLMURAMOYL-TRIPEPTIDE--D-ALANYL-D-ALANINE LIGASE"/>
    <property type="match status" value="1"/>
</dbReference>
<dbReference type="SUPFAM" id="SSF53623">
    <property type="entry name" value="MurD-like peptide ligases, catalytic domain"/>
    <property type="match status" value="1"/>
</dbReference>
<accession>A0A9D1ST79</accession>
<evidence type="ECO:0000256" key="2">
    <source>
        <dbReference type="ARBA" id="ARBA00022598"/>
    </source>
</evidence>
<keyword evidence="3 10" id="KW-0132">Cell division</keyword>
<keyword evidence="4 10" id="KW-0547">Nucleotide-binding</keyword>
<comment type="caution">
    <text evidence="15">The sequence shown here is derived from an EMBL/GenBank/DDBJ whole genome shotgun (WGS) entry which is preliminary data.</text>
</comment>
<dbReference type="GO" id="GO:0005524">
    <property type="term" value="F:ATP binding"/>
    <property type="evidence" value="ECO:0007669"/>
    <property type="project" value="UniProtKB-UniRule"/>
</dbReference>
<feature type="domain" description="Mur ligase C-terminal" evidence="13">
    <location>
        <begin position="312"/>
        <end position="434"/>
    </location>
</feature>
<evidence type="ECO:0000256" key="9">
    <source>
        <dbReference type="ARBA" id="ARBA00023316"/>
    </source>
</evidence>
<dbReference type="SUPFAM" id="SSF53244">
    <property type="entry name" value="MurD-like peptide ligases, peptide-binding domain"/>
    <property type="match status" value="1"/>
</dbReference>
<dbReference type="SUPFAM" id="SSF63418">
    <property type="entry name" value="MurE/MurF N-terminal domain"/>
    <property type="match status" value="1"/>
</dbReference>
<dbReference type="InterPro" id="IPR036565">
    <property type="entry name" value="Mur-like_cat_sf"/>
</dbReference>
<proteinExistence type="inferred from homology"/>
<dbReference type="GO" id="GO:0005737">
    <property type="term" value="C:cytoplasm"/>
    <property type="evidence" value="ECO:0007669"/>
    <property type="project" value="UniProtKB-SubCell"/>
</dbReference>
<dbReference type="InterPro" id="IPR035911">
    <property type="entry name" value="MurE/MurF_N"/>
</dbReference>
<dbReference type="NCBIfam" id="TIGR01143">
    <property type="entry name" value="murF"/>
    <property type="match status" value="1"/>
</dbReference>
<evidence type="ECO:0000256" key="3">
    <source>
        <dbReference type="ARBA" id="ARBA00022618"/>
    </source>
</evidence>
<dbReference type="InterPro" id="IPR005863">
    <property type="entry name" value="UDP-N-AcMur_synth"/>
</dbReference>
<dbReference type="Pfam" id="PF08245">
    <property type="entry name" value="Mur_ligase_M"/>
    <property type="match status" value="1"/>
</dbReference>
<evidence type="ECO:0000256" key="11">
    <source>
        <dbReference type="RuleBase" id="RU004136"/>
    </source>
</evidence>
<keyword evidence="2 10" id="KW-0436">Ligase</keyword>
<dbReference type="Proteomes" id="UP000824128">
    <property type="component" value="Unassembled WGS sequence"/>
</dbReference>
<comment type="subcellular location">
    <subcellularLocation>
        <location evidence="10 11">Cytoplasm</location>
    </subcellularLocation>
</comment>
<comment type="function">
    <text evidence="10 11">Involved in cell wall formation. Catalyzes the final step in the synthesis of UDP-N-acetylmuramoyl-pentapeptide, the precursor of murein.</text>
</comment>
<keyword evidence="8 10" id="KW-0131">Cell cycle</keyword>
<evidence type="ECO:0000259" key="13">
    <source>
        <dbReference type="Pfam" id="PF02875"/>
    </source>
</evidence>
<protein>
    <recommendedName>
        <fullName evidence="10 11">UDP-N-acetylmuramoyl-tripeptide--D-alanyl-D-alanine ligase</fullName>
        <ecNumber evidence="10 11">6.3.2.10</ecNumber>
    </recommendedName>
    <alternativeName>
        <fullName evidence="10">D-alanyl-D-alanine-adding enzyme</fullName>
    </alternativeName>
</protein>
<dbReference type="InterPro" id="IPR051046">
    <property type="entry name" value="MurCDEF_CellWall_CoF430Synth"/>
</dbReference>
<dbReference type="GO" id="GO:0051301">
    <property type="term" value="P:cell division"/>
    <property type="evidence" value="ECO:0007669"/>
    <property type="project" value="UniProtKB-KW"/>
</dbReference>
<dbReference type="AlphaFoldDB" id="A0A9D1ST79"/>
<dbReference type="InterPro" id="IPR000713">
    <property type="entry name" value="Mur_ligase_N"/>
</dbReference>
<evidence type="ECO:0000256" key="8">
    <source>
        <dbReference type="ARBA" id="ARBA00023306"/>
    </source>
</evidence>
<reference evidence="15" key="1">
    <citation type="submission" date="2020-10" db="EMBL/GenBank/DDBJ databases">
        <authorList>
            <person name="Gilroy R."/>
        </authorList>
    </citation>
    <scope>NUCLEOTIDE SEQUENCE</scope>
    <source>
        <strain evidence="15">ChiGjej2B2-16831</strain>
    </source>
</reference>
<dbReference type="PANTHER" id="PTHR43024">
    <property type="entry name" value="UDP-N-ACETYLMURAMOYL-TRIPEPTIDE--D-ALANYL-D-ALANINE LIGASE"/>
    <property type="match status" value="1"/>
</dbReference>
<comment type="pathway">
    <text evidence="10 11">Cell wall biogenesis; peptidoglycan biosynthesis.</text>
</comment>
<evidence type="ECO:0000256" key="6">
    <source>
        <dbReference type="ARBA" id="ARBA00022960"/>
    </source>
</evidence>
<gene>
    <name evidence="10" type="primary">murF</name>
    <name evidence="15" type="ORF">IAD24_07030</name>
</gene>
<dbReference type="InterPro" id="IPR036615">
    <property type="entry name" value="Mur_ligase_C_dom_sf"/>
</dbReference>
<dbReference type="InterPro" id="IPR004101">
    <property type="entry name" value="Mur_ligase_C"/>
</dbReference>
<dbReference type="GO" id="GO:0047480">
    <property type="term" value="F:UDP-N-acetylmuramoyl-tripeptide-D-alanyl-D-alanine ligase activity"/>
    <property type="evidence" value="ECO:0007669"/>
    <property type="project" value="UniProtKB-UniRule"/>
</dbReference>
<comment type="catalytic activity">
    <reaction evidence="10 11">
        <text>D-alanyl-D-alanine + UDP-N-acetyl-alpha-D-muramoyl-L-alanyl-gamma-D-glutamyl-meso-2,6-diaminopimelate + ATP = UDP-N-acetyl-alpha-D-muramoyl-L-alanyl-gamma-D-glutamyl-meso-2,6-diaminopimeloyl-D-alanyl-D-alanine + ADP + phosphate + H(+)</text>
        <dbReference type="Rhea" id="RHEA:28374"/>
        <dbReference type="ChEBI" id="CHEBI:15378"/>
        <dbReference type="ChEBI" id="CHEBI:30616"/>
        <dbReference type="ChEBI" id="CHEBI:43474"/>
        <dbReference type="ChEBI" id="CHEBI:57822"/>
        <dbReference type="ChEBI" id="CHEBI:61386"/>
        <dbReference type="ChEBI" id="CHEBI:83905"/>
        <dbReference type="ChEBI" id="CHEBI:456216"/>
        <dbReference type="EC" id="6.3.2.10"/>
    </reaction>
</comment>
<dbReference type="Pfam" id="PF02875">
    <property type="entry name" value="Mur_ligase_C"/>
    <property type="match status" value="1"/>
</dbReference>
<evidence type="ECO:0000256" key="7">
    <source>
        <dbReference type="ARBA" id="ARBA00022984"/>
    </source>
</evidence>
<evidence type="ECO:0000256" key="1">
    <source>
        <dbReference type="ARBA" id="ARBA00022490"/>
    </source>
</evidence>
<evidence type="ECO:0000256" key="10">
    <source>
        <dbReference type="HAMAP-Rule" id="MF_02019"/>
    </source>
</evidence>
<organism evidence="15 16">
    <name type="scientific">Candidatus Aphodomorpha intestinavium</name>
    <dbReference type="NCBI Taxonomy" id="2840672"/>
    <lineage>
        <taxon>Bacteria</taxon>
        <taxon>Bacillati</taxon>
        <taxon>Bacillota</taxon>
        <taxon>Clostridia</taxon>
        <taxon>Eubacteriales</taxon>
        <taxon>Candidatus Aphodomorpha</taxon>
    </lineage>
</organism>
<dbReference type="GO" id="GO:0008360">
    <property type="term" value="P:regulation of cell shape"/>
    <property type="evidence" value="ECO:0007669"/>
    <property type="project" value="UniProtKB-KW"/>
</dbReference>
<dbReference type="EC" id="6.3.2.10" evidence="10 11"/>